<dbReference type="InterPro" id="IPR057163">
    <property type="entry name" value="DUF7841"/>
</dbReference>
<accession>A0A8S5N8P7</accession>
<dbReference type="EMBL" id="BK015101">
    <property type="protein sequence ID" value="DAD91041.1"/>
    <property type="molecule type" value="Genomic_DNA"/>
</dbReference>
<sequence>MIDEQELSLWIKRLEAEPSSWKNYERLSILYAIRSQLNLTASAEKTLTRRDMLLRWKMDFTKAEAEKWASGLENADGTTGPHWPIEQTSALADSMGISAEQVPPWCWWITVNMMYADYGEVALHYGIKTVGFFGEMAQAFLFDKDGPGFRDKLAAYYFGIVKAGK</sequence>
<proteinExistence type="predicted"/>
<protein>
    <recommendedName>
        <fullName evidence="1">DUF7841 domain-containing protein</fullName>
    </recommendedName>
</protein>
<reference evidence="2" key="1">
    <citation type="journal article" date="2021" name="Proc. Natl. Acad. Sci. U.S.A.">
        <title>A Catalog of Tens of Thousands of Viruses from Human Metagenomes Reveals Hidden Associations with Chronic Diseases.</title>
        <authorList>
            <person name="Tisza M.J."/>
            <person name="Buck C.B."/>
        </authorList>
    </citation>
    <scope>NUCLEOTIDE SEQUENCE</scope>
    <source>
        <strain evidence="2">CtepM7</strain>
    </source>
</reference>
<feature type="domain" description="DUF7841" evidence="1">
    <location>
        <begin position="57"/>
        <end position="156"/>
    </location>
</feature>
<evidence type="ECO:0000259" key="1">
    <source>
        <dbReference type="Pfam" id="PF25223"/>
    </source>
</evidence>
<name>A0A8S5N8P7_9CAUD</name>
<organism evidence="2">
    <name type="scientific">Siphoviridae sp. ctepM7</name>
    <dbReference type="NCBI Taxonomy" id="2826408"/>
    <lineage>
        <taxon>Viruses</taxon>
        <taxon>Duplodnaviria</taxon>
        <taxon>Heunggongvirae</taxon>
        <taxon>Uroviricota</taxon>
        <taxon>Caudoviricetes</taxon>
    </lineage>
</organism>
<dbReference type="Pfam" id="PF25223">
    <property type="entry name" value="DUF7841"/>
    <property type="match status" value="1"/>
</dbReference>
<evidence type="ECO:0000313" key="2">
    <source>
        <dbReference type="EMBL" id="DAD91041.1"/>
    </source>
</evidence>